<dbReference type="Proteomes" id="UP000722791">
    <property type="component" value="Unassembled WGS sequence"/>
</dbReference>
<dbReference type="SUPFAM" id="SSF55961">
    <property type="entry name" value="Bet v1-like"/>
    <property type="match status" value="1"/>
</dbReference>
<feature type="compositionally biased region" description="Acidic residues" evidence="1">
    <location>
        <begin position="291"/>
        <end position="309"/>
    </location>
</feature>
<name>A0A8J4FV09_9CHLO</name>
<dbReference type="Pfam" id="PF07059">
    <property type="entry name" value="EDR2_C"/>
    <property type="match status" value="1"/>
</dbReference>
<keyword evidence="5" id="KW-1185">Reference proteome</keyword>
<dbReference type="InterPro" id="IPR009769">
    <property type="entry name" value="EDR2_C"/>
</dbReference>
<dbReference type="AlphaFoldDB" id="A0A8J4FV09"/>
<protein>
    <recommendedName>
        <fullName evidence="2">Protein ENHANCED DISEASE RESISTANCE 2 C-terminal domain-containing protein</fullName>
    </recommendedName>
</protein>
<feature type="domain" description="Protein ENHANCED DISEASE RESISTANCE 2 C-terminal" evidence="2">
    <location>
        <begin position="646"/>
        <end position="873"/>
    </location>
</feature>
<sequence>MGNFNIISVLGEDNAGVNLSSLPAHVHSCLIYTIMTIKSDLSSGFHFAKIQQPAWGHSDSMHANREPLVEGVVYKLTRIPGVVVQRGAALFKDRCVTYHDLFKKTDATTWMLDRSCALLPGNASELVSKRRGIRPKGTWAITAAVQGVEAHVDVFEIKIDWPSSWAASGYTDLVLGFTDRSEAESWHSALGQVLAELGGGAEKGGKGQHSRSTSAKEPSDLITTSAPVADTKTDIASTSAVSAPPTSQPQMVASSQSTPQMVSLDGLAKVAMTAAAEAASDGPDRMATAALDDDNSNDTDEEADEDDSPTPDGERWVPYRQTNGVAIYYHAGEGQKSGDGEYMVSCVIRGHPHRVAAALMRLKGNTTILGPAEHVEMLQTAEERTGVKQEVLRLVMTASGNAGWFCAPREVILERMRKEVEDGVIVILFKSVHLPNEADAKGTNNLYGTGLYKRPIRATVAGGYTIAGLKGEGSSSPESLITCIVKVDLGGVCSSSSWARRFASTVGWVDSFLDRILMSVHLLRDEVEQRRFMVQPFKLVSSVKARFNEDGMVVNEAASSPGAGPKLSAPSLTRAPRLTARMASVRVSANEPVTLVAAAVSTTIPEDGAVGSIDTSSMLLDLARVQSLIKLPRKYWCEVQVPGTDAPFHVRGPTYLKDKKKILAGAPAFNLGGVELIELPPPGTLVAGQPSTTGVVPHICRFLPSVREGGAPFSIVICLVIPGAPMLTLTSVFCCDKHPSILGTPPARPMDEEHNWQPFDFVLHKFVYGSDETRNKILKLVPHIANGSWMIKQSVGTTPVIIGKALKTTYHCTPTYIEVNIDISANSVANYVTGMVRGATTSLDIDLAFVLEGTAPWELPECLLGAFRLTRLDCNAATPLDWSRALPLISGQKETNSKL</sequence>
<reference evidence="3" key="1">
    <citation type="journal article" date="2021" name="Proc. Natl. Acad. Sci. U.S.A.">
        <title>Three genomes in the algal genus Volvox reveal the fate of a haploid sex-determining region after a transition to homothallism.</title>
        <authorList>
            <person name="Yamamoto K."/>
            <person name="Hamaji T."/>
            <person name="Kawai-Toyooka H."/>
            <person name="Matsuzaki R."/>
            <person name="Takahashi F."/>
            <person name="Nishimura Y."/>
            <person name="Kawachi M."/>
            <person name="Noguchi H."/>
            <person name="Minakuchi Y."/>
            <person name="Umen J.G."/>
            <person name="Toyoda A."/>
            <person name="Nozaki H."/>
        </authorList>
    </citation>
    <scope>NUCLEOTIDE SEQUENCE</scope>
    <source>
        <strain evidence="4">NIES-3785</strain>
        <strain evidence="3">NIES-3786</strain>
    </source>
</reference>
<proteinExistence type="predicted"/>
<feature type="region of interest" description="Disordered" evidence="1">
    <location>
        <begin position="275"/>
        <end position="317"/>
    </location>
</feature>
<dbReference type="PANTHER" id="PTHR12136:SF41">
    <property type="entry name" value="PLECKSTRIN HOMOLOGY (PH) AND LIPID-BINDING START DOMAINS-CONTAINING PROTEIN"/>
    <property type="match status" value="1"/>
</dbReference>
<feature type="compositionally biased region" description="Low complexity" evidence="1">
    <location>
        <begin position="236"/>
        <end position="250"/>
    </location>
</feature>
<dbReference type="InterPro" id="IPR045096">
    <property type="entry name" value="EDR2-like"/>
</dbReference>
<dbReference type="EMBL" id="BNCP01000038">
    <property type="protein sequence ID" value="GIL87128.1"/>
    <property type="molecule type" value="Genomic_DNA"/>
</dbReference>
<dbReference type="PANTHER" id="PTHR12136">
    <property type="entry name" value="ENHANCED DISEASE RESISTANCE-RELATED"/>
    <property type="match status" value="1"/>
</dbReference>
<evidence type="ECO:0000313" key="3">
    <source>
        <dbReference type="EMBL" id="GIL87128.1"/>
    </source>
</evidence>
<dbReference type="EMBL" id="BNCQ01000035">
    <property type="protein sequence ID" value="GIM10650.1"/>
    <property type="molecule type" value="Genomic_DNA"/>
</dbReference>
<evidence type="ECO:0000256" key="1">
    <source>
        <dbReference type="SAM" id="MobiDB-lite"/>
    </source>
</evidence>
<evidence type="ECO:0000313" key="4">
    <source>
        <dbReference type="EMBL" id="GIM10650.1"/>
    </source>
</evidence>
<dbReference type="OrthoDB" id="9970435at2759"/>
<feature type="region of interest" description="Disordered" evidence="1">
    <location>
        <begin position="198"/>
        <end position="259"/>
    </location>
</feature>
<dbReference type="Proteomes" id="UP000747110">
    <property type="component" value="Unassembled WGS sequence"/>
</dbReference>
<dbReference type="InterPro" id="IPR023393">
    <property type="entry name" value="START-like_dom_sf"/>
</dbReference>
<feature type="compositionally biased region" description="Polar residues" evidence="1">
    <location>
        <begin position="210"/>
        <end position="226"/>
    </location>
</feature>
<dbReference type="Gene3D" id="3.30.530.20">
    <property type="match status" value="1"/>
</dbReference>
<evidence type="ECO:0000259" key="2">
    <source>
        <dbReference type="Pfam" id="PF07059"/>
    </source>
</evidence>
<gene>
    <name evidence="3" type="ORF">Vretifemale_15245</name>
    <name evidence="4" type="ORF">Vretimale_14246</name>
</gene>
<comment type="caution">
    <text evidence="3">The sequence shown here is derived from an EMBL/GenBank/DDBJ whole genome shotgun (WGS) entry which is preliminary data.</text>
</comment>
<evidence type="ECO:0000313" key="5">
    <source>
        <dbReference type="Proteomes" id="UP000747110"/>
    </source>
</evidence>
<organism evidence="3 5">
    <name type="scientific">Volvox reticuliferus</name>
    <dbReference type="NCBI Taxonomy" id="1737510"/>
    <lineage>
        <taxon>Eukaryota</taxon>
        <taxon>Viridiplantae</taxon>
        <taxon>Chlorophyta</taxon>
        <taxon>core chlorophytes</taxon>
        <taxon>Chlorophyceae</taxon>
        <taxon>CS clade</taxon>
        <taxon>Chlamydomonadales</taxon>
        <taxon>Volvocaceae</taxon>
        <taxon>Volvox</taxon>
    </lineage>
</organism>
<accession>A0A8J4FV09</accession>